<accession>A0A5J9TCV5</accession>
<protein>
    <recommendedName>
        <fullName evidence="3">F-box domain-containing protein</fullName>
    </recommendedName>
</protein>
<comment type="caution">
    <text evidence="1">The sequence shown here is derived from an EMBL/GenBank/DDBJ whole genome shotgun (WGS) entry which is preliminary data.</text>
</comment>
<feature type="non-terminal residue" evidence="1">
    <location>
        <position position="1"/>
    </location>
</feature>
<gene>
    <name evidence="1" type="ORF">EJB05_42610</name>
</gene>
<dbReference type="Gramene" id="TVU09165">
    <property type="protein sequence ID" value="TVU09165"/>
    <property type="gene ID" value="EJB05_42610"/>
</dbReference>
<organism evidence="1 2">
    <name type="scientific">Eragrostis curvula</name>
    <name type="common">weeping love grass</name>
    <dbReference type="NCBI Taxonomy" id="38414"/>
    <lineage>
        <taxon>Eukaryota</taxon>
        <taxon>Viridiplantae</taxon>
        <taxon>Streptophyta</taxon>
        <taxon>Embryophyta</taxon>
        <taxon>Tracheophyta</taxon>
        <taxon>Spermatophyta</taxon>
        <taxon>Magnoliopsida</taxon>
        <taxon>Liliopsida</taxon>
        <taxon>Poales</taxon>
        <taxon>Poaceae</taxon>
        <taxon>PACMAD clade</taxon>
        <taxon>Chloridoideae</taxon>
        <taxon>Eragrostideae</taxon>
        <taxon>Eragrostidinae</taxon>
        <taxon>Eragrostis</taxon>
    </lineage>
</organism>
<evidence type="ECO:0000313" key="1">
    <source>
        <dbReference type="EMBL" id="TVU09165.1"/>
    </source>
</evidence>
<evidence type="ECO:0008006" key="3">
    <source>
        <dbReference type="Google" id="ProtNLM"/>
    </source>
</evidence>
<dbReference type="Proteomes" id="UP000324897">
    <property type="component" value="Chromosome 3"/>
</dbReference>
<dbReference type="SUPFAM" id="SSF81383">
    <property type="entry name" value="F-box domain"/>
    <property type="match status" value="1"/>
</dbReference>
<dbReference type="InterPro" id="IPR036047">
    <property type="entry name" value="F-box-like_dom_sf"/>
</dbReference>
<keyword evidence="2" id="KW-1185">Reference proteome</keyword>
<proteinExistence type="predicted"/>
<sequence>MTAPAAKISAGDLTALPEDALLEVLSRVRCVKDLFRFAVTSTWWLGLFTDPAFLRSMDFYALLKTGLLFRICNPATGERHIAPPVEGTSYSCNVTGYAIVTAADLDGEWRPLTSRRHEFSQLLLISSFGSDWPRTFKQPITPFKDDHDLHLHSYCAATRRWSEPTVCQTFREHRTSGALMTSAAVHRDTVHWLYVNGTTMAQEELCTLSVKMATMHVSFTKVPVTFGQTPFLCINREGKLAITSVYGTYVQVWTQQDGDDGDPTSATWLRTRLIQIPIAVPSQHPPGSLKRREWFEFNGGAMLMLCEGGDVFIIILDLEKKLTLSSSALLIGAQLLARP</sequence>
<evidence type="ECO:0000313" key="2">
    <source>
        <dbReference type="Proteomes" id="UP000324897"/>
    </source>
</evidence>
<name>A0A5J9TCV5_9POAL</name>
<dbReference type="PANTHER" id="PTHR35828:SF13">
    <property type="entry name" value="OS01G0152100 PROTEIN"/>
    <property type="match status" value="1"/>
</dbReference>
<dbReference type="AlphaFoldDB" id="A0A5J9TCV5"/>
<dbReference type="OrthoDB" id="582186at2759"/>
<reference evidence="1 2" key="1">
    <citation type="journal article" date="2019" name="Sci. Rep.">
        <title>A high-quality genome of Eragrostis curvula grass provides insights into Poaceae evolution and supports new strategies to enhance forage quality.</title>
        <authorList>
            <person name="Carballo J."/>
            <person name="Santos B.A.C.M."/>
            <person name="Zappacosta D."/>
            <person name="Garbus I."/>
            <person name="Selva J.P."/>
            <person name="Gallo C.A."/>
            <person name="Diaz A."/>
            <person name="Albertini E."/>
            <person name="Caccamo M."/>
            <person name="Echenique V."/>
        </authorList>
    </citation>
    <scope>NUCLEOTIDE SEQUENCE [LARGE SCALE GENOMIC DNA]</scope>
    <source>
        <strain evidence="2">cv. Victoria</strain>
        <tissue evidence="1">Leaf</tissue>
    </source>
</reference>
<dbReference type="PANTHER" id="PTHR35828">
    <property type="entry name" value="OS08G0203800 PROTEIN-RELATED"/>
    <property type="match status" value="1"/>
</dbReference>
<dbReference type="EMBL" id="RWGY01000039">
    <property type="protein sequence ID" value="TVU09165.1"/>
    <property type="molecule type" value="Genomic_DNA"/>
</dbReference>